<dbReference type="Proteomes" id="UP001234989">
    <property type="component" value="Chromosome 1"/>
</dbReference>
<dbReference type="CDD" id="cd21677">
    <property type="entry name" value="SMP_SYT"/>
    <property type="match status" value="1"/>
</dbReference>
<evidence type="ECO:0000256" key="12">
    <source>
        <dbReference type="SAM" id="MobiDB-lite"/>
    </source>
</evidence>
<dbReference type="GO" id="GO:0006869">
    <property type="term" value="P:lipid transport"/>
    <property type="evidence" value="ECO:0007669"/>
    <property type="project" value="UniProtKB-KW"/>
</dbReference>
<dbReference type="GO" id="GO:0046872">
    <property type="term" value="F:metal ion binding"/>
    <property type="evidence" value="ECO:0007669"/>
    <property type="project" value="UniProtKB-KW"/>
</dbReference>
<dbReference type="PROSITE" id="PS51847">
    <property type="entry name" value="SMP"/>
    <property type="match status" value="1"/>
</dbReference>
<evidence type="ECO:0000256" key="9">
    <source>
        <dbReference type="ARBA" id="ARBA00023055"/>
    </source>
</evidence>
<dbReference type="SUPFAM" id="SSF49562">
    <property type="entry name" value="C2 domain (Calcium/lipid-binding domain, CaLB)"/>
    <property type="match status" value="1"/>
</dbReference>
<dbReference type="Pfam" id="PF00168">
    <property type="entry name" value="C2"/>
    <property type="match status" value="1"/>
</dbReference>
<evidence type="ECO:0000256" key="7">
    <source>
        <dbReference type="ARBA" id="ARBA00022837"/>
    </source>
</evidence>
<keyword evidence="7" id="KW-0106">Calcium</keyword>
<dbReference type="PANTHER" id="PTHR10774">
    <property type="entry name" value="EXTENDED SYNAPTOTAGMIN-RELATED"/>
    <property type="match status" value="1"/>
</dbReference>
<evidence type="ECO:0000256" key="13">
    <source>
        <dbReference type="SAM" id="Phobius"/>
    </source>
</evidence>
<dbReference type="InterPro" id="IPR039010">
    <property type="entry name" value="Synaptotagmin_SMP"/>
</dbReference>
<keyword evidence="8 13" id="KW-1133">Transmembrane helix</keyword>
<evidence type="ECO:0000259" key="14">
    <source>
        <dbReference type="PROSITE" id="PS50004"/>
    </source>
</evidence>
<accession>A0AAF0PUH8</accession>
<dbReference type="CDD" id="cd00030">
    <property type="entry name" value="C2"/>
    <property type="match status" value="1"/>
</dbReference>
<name>A0AAF0PUH8_SOLVR</name>
<evidence type="ECO:0000256" key="6">
    <source>
        <dbReference type="ARBA" id="ARBA00022737"/>
    </source>
</evidence>
<evidence type="ECO:0000256" key="11">
    <source>
        <dbReference type="ARBA" id="ARBA00023136"/>
    </source>
</evidence>
<evidence type="ECO:0000313" key="17">
    <source>
        <dbReference type="Proteomes" id="UP001234989"/>
    </source>
</evidence>
<dbReference type="EMBL" id="CP133612">
    <property type="protein sequence ID" value="WMV11369.1"/>
    <property type="molecule type" value="Genomic_DNA"/>
</dbReference>
<gene>
    <name evidence="16" type="ORF">MTR67_004754</name>
</gene>
<evidence type="ECO:0000256" key="1">
    <source>
        <dbReference type="ARBA" id="ARBA00004167"/>
    </source>
</evidence>
<evidence type="ECO:0000256" key="3">
    <source>
        <dbReference type="ARBA" id="ARBA00022448"/>
    </source>
</evidence>
<dbReference type="InterPro" id="IPR045050">
    <property type="entry name" value="Synaptotagmin_plant"/>
</dbReference>
<keyword evidence="4 13" id="KW-0812">Transmembrane</keyword>
<dbReference type="PROSITE" id="PS50004">
    <property type="entry name" value="C2"/>
    <property type="match status" value="1"/>
</dbReference>
<keyword evidence="6" id="KW-0677">Repeat</keyword>
<protein>
    <submittedName>
        <fullName evidence="16">Uncharacterized protein</fullName>
    </submittedName>
</protein>
<evidence type="ECO:0000259" key="15">
    <source>
        <dbReference type="PROSITE" id="PS51847"/>
    </source>
</evidence>
<keyword evidence="3" id="KW-0813">Transport</keyword>
<dbReference type="InterPro" id="IPR000008">
    <property type="entry name" value="C2_dom"/>
</dbReference>
<dbReference type="Gene3D" id="2.60.40.150">
    <property type="entry name" value="C2 domain"/>
    <property type="match status" value="1"/>
</dbReference>
<comment type="similarity">
    <text evidence="2">Belongs to the synaptotagmin family.</text>
</comment>
<keyword evidence="9" id="KW-0445">Lipid transport</keyword>
<evidence type="ECO:0000256" key="8">
    <source>
        <dbReference type="ARBA" id="ARBA00022989"/>
    </source>
</evidence>
<evidence type="ECO:0000313" key="16">
    <source>
        <dbReference type="EMBL" id="WMV11369.1"/>
    </source>
</evidence>
<organism evidence="16 17">
    <name type="scientific">Solanum verrucosum</name>
    <dbReference type="NCBI Taxonomy" id="315347"/>
    <lineage>
        <taxon>Eukaryota</taxon>
        <taxon>Viridiplantae</taxon>
        <taxon>Streptophyta</taxon>
        <taxon>Embryophyta</taxon>
        <taxon>Tracheophyta</taxon>
        <taxon>Spermatophyta</taxon>
        <taxon>Magnoliopsida</taxon>
        <taxon>eudicotyledons</taxon>
        <taxon>Gunneridae</taxon>
        <taxon>Pentapetalae</taxon>
        <taxon>asterids</taxon>
        <taxon>lamiids</taxon>
        <taxon>Solanales</taxon>
        <taxon>Solanaceae</taxon>
        <taxon>Solanoideae</taxon>
        <taxon>Solaneae</taxon>
        <taxon>Solanum</taxon>
    </lineage>
</organism>
<dbReference type="AlphaFoldDB" id="A0AAF0PUH8"/>
<keyword evidence="17" id="KW-1185">Reference proteome</keyword>
<dbReference type="Pfam" id="PF17047">
    <property type="entry name" value="SMP_LBD"/>
    <property type="match status" value="1"/>
</dbReference>
<keyword evidence="10" id="KW-0446">Lipid-binding</keyword>
<keyword evidence="11 13" id="KW-0472">Membrane</keyword>
<sequence length="609" mass="66341">MGLITGILTGMICGIGLMAVWKHMTRYRSNKRIAKVLHGCFLSGSIWLLDARLCLDEVVADIAPCGTAISSIKAGTGIHFLVIFYIFLQAVDVKVMGCLCRDDLKKVCGDNFPEWISFPVYEQVKWLNKQLSKLWPFIAEAGEAIIKESVEPLLEDYRPPGITSLKFSKLSLGTVAPKIEGIRVQSLKKGQITMDIDLRWGGDPNIVLGVEAAMVASIPIQLKNLQVFTVIRVIFQLTEEIPCISAVVVALLSEPKPRIDYVLKAVGGSLTALPGLSDMIDDTVNTIVTDMLEWPHRIVVPIGGIPVDTRYLHFYEYSSDQALHLSVPYLLNPCVSVQNSDTCEETKIKWLLYFPPCSDLELKPQGKLTVTIVKANGLKNHEMIGKSDPYAVVHIRPLFKVKTKTIDNNLNPVWDQTFELIAEDKETQSLFVEVFDKDNIGQDERMGVAKLPLNELVADAAKEIELRLLPKLDMLKVKDKKDRGTITIKVLYHEFNKEEQLAALEAEKAILEERKKLKAEGVIGSTMDAVGSGVGMVGSGIGAGVGFVGTGLGAGVGIVGSGFGAVGSGLSKAGKFMGRTFTGSSKKNGSSTPVNSVQENGGAKPLKSE</sequence>
<dbReference type="GO" id="GO:0016020">
    <property type="term" value="C:membrane"/>
    <property type="evidence" value="ECO:0007669"/>
    <property type="project" value="UniProtKB-SubCell"/>
</dbReference>
<feature type="domain" description="SMP-LTD" evidence="15">
    <location>
        <begin position="120"/>
        <end position="303"/>
    </location>
</feature>
<dbReference type="InterPro" id="IPR035892">
    <property type="entry name" value="C2_domain_sf"/>
</dbReference>
<proteinExistence type="inferred from homology"/>
<evidence type="ECO:0000256" key="4">
    <source>
        <dbReference type="ARBA" id="ARBA00022692"/>
    </source>
</evidence>
<reference evidence="16" key="1">
    <citation type="submission" date="2023-08" db="EMBL/GenBank/DDBJ databases">
        <title>A de novo genome assembly of Solanum verrucosum Schlechtendal, a Mexican diploid species geographically isolated from the other diploid A-genome species in potato relatives.</title>
        <authorList>
            <person name="Hosaka K."/>
        </authorList>
    </citation>
    <scope>NUCLEOTIDE SEQUENCE</scope>
    <source>
        <tissue evidence="16">Young leaves</tissue>
    </source>
</reference>
<feature type="domain" description="C2" evidence="14">
    <location>
        <begin position="348"/>
        <end position="468"/>
    </location>
</feature>
<dbReference type="FunFam" id="2.60.40.150:FF:000130">
    <property type="entry name" value="synaptotagmin-4 isoform X1"/>
    <property type="match status" value="1"/>
</dbReference>
<dbReference type="PANTHER" id="PTHR10774:SF190">
    <property type="entry name" value="C2 CALCIUM_LIPID-BINDING ENDONUCLEASE_EXONUCLEASE_PHOSPHATASE-RELATED"/>
    <property type="match status" value="1"/>
</dbReference>
<evidence type="ECO:0000256" key="2">
    <source>
        <dbReference type="ARBA" id="ARBA00006996"/>
    </source>
</evidence>
<keyword evidence="5" id="KW-0479">Metal-binding</keyword>
<dbReference type="InterPro" id="IPR031468">
    <property type="entry name" value="SMP_LBD"/>
</dbReference>
<dbReference type="GO" id="GO:0005783">
    <property type="term" value="C:endoplasmic reticulum"/>
    <property type="evidence" value="ECO:0007669"/>
    <property type="project" value="TreeGrafter"/>
</dbReference>
<feature type="transmembrane region" description="Helical" evidence="13">
    <location>
        <begin position="6"/>
        <end position="21"/>
    </location>
</feature>
<comment type="subcellular location">
    <subcellularLocation>
        <location evidence="1">Membrane</location>
        <topology evidence="1">Single-pass membrane protein</topology>
    </subcellularLocation>
</comment>
<evidence type="ECO:0000256" key="10">
    <source>
        <dbReference type="ARBA" id="ARBA00023121"/>
    </source>
</evidence>
<feature type="region of interest" description="Disordered" evidence="12">
    <location>
        <begin position="581"/>
        <end position="609"/>
    </location>
</feature>
<dbReference type="SMART" id="SM00239">
    <property type="entry name" value="C2"/>
    <property type="match status" value="1"/>
</dbReference>
<evidence type="ECO:0000256" key="5">
    <source>
        <dbReference type="ARBA" id="ARBA00022723"/>
    </source>
</evidence>
<dbReference type="GO" id="GO:0008289">
    <property type="term" value="F:lipid binding"/>
    <property type="evidence" value="ECO:0007669"/>
    <property type="project" value="UniProtKB-KW"/>
</dbReference>
<feature type="compositionally biased region" description="Polar residues" evidence="12">
    <location>
        <begin position="581"/>
        <end position="599"/>
    </location>
</feature>